<feature type="compositionally biased region" description="Polar residues" evidence="1">
    <location>
        <begin position="17"/>
        <end position="31"/>
    </location>
</feature>
<reference evidence="2" key="1">
    <citation type="submission" date="2019-02" db="EMBL/GenBank/DDBJ databases">
        <authorList>
            <person name="Gruber-Vodicka R. H."/>
            <person name="Seah K. B. B."/>
        </authorList>
    </citation>
    <scope>NUCLEOTIDE SEQUENCE</scope>
    <source>
        <strain evidence="2">BECK_S313</strain>
    </source>
</reference>
<dbReference type="AlphaFoldDB" id="A0A450WTM0"/>
<name>A0A450WTM0_9GAMM</name>
<organism evidence="2">
    <name type="scientific">Candidatus Kentrum sp. LPFa</name>
    <dbReference type="NCBI Taxonomy" id="2126335"/>
    <lineage>
        <taxon>Bacteria</taxon>
        <taxon>Pseudomonadati</taxon>
        <taxon>Pseudomonadota</taxon>
        <taxon>Gammaproteobacteria</taxon>
        <taxon>Candidatus Kentrum</taxon>
    </lineage>
</organism>
<protein>
    <submittedName>
        <fullName evidence="2">Uncharacterized protein</fullName>
    </submittedName>
</protein>
<feature type="region of interest" description="Disordered" evidence="1">
    <location>
        <begin position="1"/>
        <end position="31"/>
    </location>
</feature>
<dbReference type="EMBL" id="CAADFK010000208">
    <property type="protein sequence ID" value="VFK20360.1"/>
    <property type="molecule type" value="Genomic_DNA"/>
</dbReference>
<evidence type="ECO:0000256" key="1">
    <source>
        <dbReference type="SAM" id="MobiDB-lite"/>
    </source>
</evidence>
<sequence>MNHNPAPVKEPLKLDPSVSSAGNEHISASRQGPNGVFLAQAPIFSEFLLFRYLNLVAQGGAAKIKCNQYLILKDRENHIFLDPLLCQARDSSRKALELIYLFPAQLYKWIKF</sequence>
<proteinExistence type="predicted"/>
<evidence type="ECO:0000313" key="2">
    <source>
        <dbReference type="EMBL" id="VFK20360.1"/>
    </source>
</evidence>
<accession>A0A450WTM0</accession>
<gene>
    <name evidence="2" type="ORF">BECKLPF1236B_GA0070989_12083</name>
</gene>